<dbReference type="EMBL" id="CM039172">
    <property type="protein sequence ID" value="KAH9783163.1"/>
    <property type="molecule type" value="Genomic_DNA"/>
</dbReference>
<name>A0ACB8MCG6_CITSI</name>
<comment type="caution">
    <text evidence="1">The sequence shown here is derived from an EMBL/GenBank/DDBJ whole genome shotgun (WGS) entry which is preliminary data.</text>
</comment>
<accession>A0ACB8MCG6</accession>
<reference evidence="2" key="1">
    <citation type="journal article" date="2023" name="Hortic. Res.">
        <title>A chromosome-level phased genome enabling allele-level studies in sweet orange: a case study on citrus Huanglongbing tolerance.</title>
        <authorList>
            <person name="Wu B."/>
            <person name="Yu Q."/>
            <person name="Deng Z."/>
            <person name="Duan Y."/>
            <person name="Luo F."/>
            <person name="Gmitter F. Jr."/>
        </authorList>
    </citation>
    <scope>NUCLEOTIDE SEQUENCE [LARGE SCALE GENOMIC DNA]</scope>
    <source>
        <strain evidence="2">cv. Valencia</strain>
    </source>
</reference>
<protein>
    <submittedName>
        <fullName evidence="1">Integrase catalytic domain-containing protein</fullName>
    </submittedName>
</protein>
<keyword evidence="2" id="KW-1185">Reference proteome</keyword>
<dbReference type="Proteomes" id="UP000829398">
    <property type="component" value="Chromosome 3"/>
</dbReference>
<proteinExistence type="predicted"/>
<gene>
    <name evidence="1" type="ORF">KPL71_009200</name>
</gene>
<evidence type="ECO:0000313" key="1">
    <source>
        <dbReference type="EMBL" id="KAH9783163.1"/>
    </source>
</evidence>
<evidence type="ECO:0000313" key="2">
    <source>
        <dbReference type="Proteomes" id="UP000829398"/>
    </source>
</evidence>
<organism evidence="1 2">
    <name type="scientific">Citrus sinensis</name>
    <name type="common">Sweet orange</name>
    <name type="synonym">Citrus aurantium var. sinensis</name>
    <dbReference type="NCBI Taxonomy" id="2711"/>
    <lineage>
        <taxon>Eukaryota</taxon>
        <taxon>Viridiplantae</taxon>
        <taxon>Streptophyta</taxon>
        <taxon>Embryophyta</taxon>
        <taxon>Tracheophyta</taxon>
        <taxon>Spermatophyta</taxon>
        <taxon>Magnoliopsida</taxon>
        <taxon>eudicotyledons</taxon>
        <taxon>Gunneridae</taxon>
        <taxon>Pentapetalae</taxon>
        <taxon>rosids</taxon>
        <taxon>malvids</taxon>
        <taxon>Sapindales</taxon>
        <taxon>Rutaceae</taxon>
        <taxon>Aurantioideae</taxon>
        <taxon>Citrus</taxon>
    </lineage>
</organism>
<sequence>MTGDRPKEWAKWLTLAEWWYNTSFHLSTKTTPFKVIYGIPPLNYTTYTPGESNVTTLEESVIARDAMIRLLKENLNQAQNWMKQAANKNRTEREFEVGDMVIQQIGKVAYKLELPPDSRIHPIFHVSCLKKRIGEAVEPQLELPPT</sequence>